<evidence type="ECO:0000313" key="3">
    <source>
        <dbReference type="Proteomes" id="UP000608450"/>
    </source>
</evidence>
<keyword evidence="3" id="KW-1185">Reference proteome</keyword>
<evidence type="ECO:0000313" key="2">
    <source>
        <dbReference type="EMBL" id="MBG6289674.1"/>
    </source>
</evidence>
<gene>
    <name evidence="2" type="ORF">I5I61_19645</name>
</gene>
<dbReference type="Pfam" id="PF07030">
    <property type="entry name" value="Phage_Mu_Gp36"/>
    <property type="match status" value="1"/>
</dbReference>
<sequence>MRDDHRWYWLREWLKQSTGAALKDALRIVVLSIALYALGLAVGNPVSAWPPEEIEIGTQALDVIVSSVNDAQAYIDGFLQQRGYLPLQQRFGIVTGWARAITRYLLHKDRLGPGEDKDPIVRDYRDAVKFLQLTADGKFSLGQDDPTLPPGGGGPQVCTSGRTFSSELLKDF</sequence>
<feature type="region of interest" description="Disordered" evidence="1">
    <location>
        <begin position="141"/>
        <end position="160"/>
    </location>
</feature>
<dbReference type="Proteomes" id="UP000608450">
    <property type="component" value="Unassembled WGS sequence"/>
</dbReference>
<reference evidence="2 3" key="1">
    <citation type="submission" date="2020-11" db="EMBL/GenBank/DDBJ databases">
        <title>Enhanced detection system for hospital associated transmission using whole genome sequencing surveillance.</title>
        <authorList>
            <person name="Harrison L.H."/>
            <person name="Van Tyne D."/>
            <person name="Marsh J.W."/>
            <person name="Griffith M.P."/>
            <person name="Snyder D.J."/>
            <person name="Cooper V.S."/>
            <person name="Mustapha M."/>
        </authorList>
    </citation>
    <scope>NUCLEOTIDE SEQUENCE [LARGE SCALE GENOMIC DNA]</scope>
    <source>
        <strain evidence="2 3">PSA00705</strain>
    </source>
</reference>
<dbReference type="EMBL" id="JADTFC010000054">
    <property type="protein sequence ID" value="MBG6289674.1"/>
    <property type="molecule type" value="Genomic_DNA"/>
</dbReference>
<dbReference type="InterPro" id="IPR009752">
    <property type="entry name" value="Phage_Mu_GpJ"/>
</dbReference>
<proteinExistence type="predicted"/>
<organism evidence="2 3">
    <name type="scientific">Pseudomonas nitroreducens</name>
    <dbReference type="NCBI Taxonomy" id="46680"/>
    <lineage>
        <taxon>Bacteria</taxon>
        <taxon>Pseudomonadati</taxon>
        <taxon>Pseudomonadota</taxon>
        <taxon>Gammaproteobacteria</taxon>
        <taxon>Pseudomonadales</taxon>
        <taxon>Pseudomonadaceae</taxon>
        <taxon>Pseudomonas</taxon>
    </lineage>
</organism>
<evidence type="ECO:0000256" key="1">
    <source>
        <dbReference type="SAM" id="MobiDB-lite"/>
    </source>
</evidence>
<protein>
    <submittedName>
        <fullName evidence="2">DUF1320 domain-containing protein</fullName>
    </submittedName>
</protein>
<accession>A0ABS0KP05</accession>
<name>A0ABS0KP05_PSENT</name>
<comment type="caution">
    <text evidence="2">The sequence shown here is derived from an EMBL/GenBank/DDBJ whole genome shotgun (WGS) entry which is preliminary data.</text>
</comment>